<organism evidence="1 2">
    <name type="scientific">Eumeta variegata</name>
    <name type="common">Bagworm moth</name>
    <name type="synonym">Eumeta japonica</name>
    <dbReference type="NCBI Taxonomy" id="151549"/>
    <lineage>
        <taxon>Eukaryota</taxon>
        <taxon>Metazoa</taxon>
        <taxon>Ecdysozoa</taxon>
        <taxon>Arthropoda</taxon>
        <taxon>Hexapoda</taxon>
        <taxon>Insecta</taxon>
        <taxon>Pterygota</taxon>
        <taxon>Neoptera</taxon>
        <taxon>Endopterygota</taxon>
        <taxon>Lepidoptera</taxon>
        <taxon>Glossata</taxon>
        <taxon>Ditrysia</taxon>
        <taxon>Tineoidea</taxon>
        <taxon>Psychidae</taxon>
        <taxon>Oiketicinae</taxon>
        <taxon>Eumeta</taxon>
    </lineage>
</organism>
<sequence length="120" mass="13239">MKLHRLPLFLTGLASSNPSFTWYDGWLAIVLDALFFLVPSSDEEGLKMSILHTLAPVRLVFYSASSYAAGQHAGVLAARDLPGGGLRRSPWHRQSLEHQHGLGPLYYPKPRVVRSAGDDL</sequence>
<gene>
    <name evidence="1" type="ORF">EVAR_99268_1</name>
</gene>
<reference evidence="1 2" key="1">
    <citation type="journal article" date="2019" name="Commun. Biol.">
        <title>The bagworm genome reveals a unique fibroin gene that provides high tensile strength.</title>
        <authorList>
            <person name="Kono N."/>
            <person name="Nakamura H."/>
            <person name="Ohtoshi R."/>
            <person name="Tomita M."/>
            <person name="Numata K."/>
            <person name="Arakawa K."/>
        </authorList>
    </citation>
    <scope>NUCLEOTIDE SEQUENCE [LARGE SCALE GENOMIC DNA]</scope>
</reference>
<dbReference type="EMBL" id="BGZK01001675">
    <property type="protein sequence ID" value="GBP84369.1"/>
    <property type="molecule type" value="Genomic_DNA"/>
</dbReference>
<name>A0A4C1ZBQ0_EUMVA</name>
<keyword evidence="2" id="KW-1185">Reference proteome</keyword>
<dbReference type="Proteomes" id="UP000299102">
    <property type="component" value="Unassembled WGS sequence"/>
</dbReference>
<evidence type="ECO:0000313" key="1">
    <source>
        <dbReference type="EMBL" id="GBP84369.1"/>
    </source>
</evidence>
<protein>
    <submittedName>
        <fullName evidence="1">Uncharacterized protein</fullName>
    </submittedName>
</protein>
<comment type="caution">
    <text evidence="1">The sequence shown here is derived from an EMBL/GenBank/DDBJ whole genome shotgun (WGS) entry which is preliminary data.</text>
</comment>
<dbReference type="AlphaFoldDB" id="A0A4C1ZBQ0"/>
<accession>A0A4C1ZBQ0</accession>
<proteinExistence type="predicted"/>
<evidence type="ECO:0000313" key="2">
    <source>
        <dbReference type="Proteomes" id="UP000299102"/>
    </source>
</evidence>